<name>A0ABU0ERI8_9PSEU</name>
<protein>
    <recommendedName>
        <fullName evidence="4">RecT family protein</fullName>
    </recommendedName>
</protein>
<feature type="compositionally biased region" description="Basic and acidic residues" evidence="1">
    <location>
        <begin position="263"/>
        <end position="273"/>
    </location>
</feature>
<gene>
    <name evidence="2" type="ORF">FB470_001908</name>
</gene>
<feature type="region of interest" description="Disordered" evidence="1">
    <location>
        <begin position="1"/>
        <end position="20"/>
    </location>
</feature>
<sequence length="292" mass="31949">MSSSEVAVPEQAQQHAPAKKAPVPVPLVGQLNDLDQAYRYAQALAQSSLLPKDLIGKPANVLAIILYGQQLDLTPMQAVQSIYVVNGRPSMAGQLWLSKVREAGHRAFVPCKECGFAAEDHRPDTGHRYEADHDDQHCTFTIRRKDTGEQHTETFTWAQAVAAKLTNKDVWKSYPQRMLLWRAVSNCATVICPEVALGFGAEDPDPGPARPTLGQVAAERADREHAERASQLTPMEVGHGENEAEADPLPAQNPGQPDEDMLAELREIEREHTAPAPDEPIDAVFIEDGGES</sequence>
<evidence type="ECO:0000256" key="1">
    <source>
        <dbReference type="SAM" id="MobiDB-lite"/>
    </source>
</evidence>
<proteinExistence type="predicted"/>
<evidence type="ECO:0000313" key="3">
    <source>
        <dbReference type="Proteomes" id="UP001229651"/>
    </source>
</evidence>
<dbReference type="RefSeq" id="WP_306990516.1">
    <property type="nucleotide sequence ID" value="NZ_JAUSUT010000001.1"/>
</dbReference>
<comment type="caution">
    <text evidence="2">The sequence shown here is derived from an EMBL/GenBank/DDBJ whole genome shotgun (WGS) entry which is preliminary data.</text>
</comment>
<feature type="region of interest" description="Disordered" evidence="1">
    <location>
        <begin position="202"/>
        <end position="292"/>
    </location>
</feature>
<feature type="compositionally biased region" description="Basic and acidic residues" evidence="1">
    <location>
        <begin position="219"/>
        <end position="228"/>
    </location>
</feature>
<reference evidence="2 3" key="1">
    <citation type="submission" date="2023-07" db="EMBL/GenBank/DDBJ databases">
        <title>Sequencing the genomes of 1000 actinobacteria strains.</title>
        <authorList>
            <person name="Klenk H.-P."/>
        </authorList>
    </citation>
    <scope>NUCLEOTIDE SEQUENCE [LARGE SCALE GENOMIC DNA]</scope>
    <source>
        <strain evidence="2 3">DSM 45805</strain>
    </source>
</reference>
<dbReference type="EMBL" id="JAUSUT010000001">
    <property type="protein sequence ID" value="MDQ0377914.1"/>
    <property type="molecule type" value="Genomic_DNA"/>
</dbReference>
<evidence type="ECO:0008006" key="4">
    <source>
        <dbReference type="Google" id="ProtNLM"/>
    </source>
</evidence>
<accession>A0ABU0ERI8</accession>
<evidence type="ECO:0000313" key="2">
    <source>
        <dbReference type="EMBL" id="MDQ0377914.1"/>
    </source>
</evidence>
<feature type="compositionally biased region" description="Low complexity" evidence="1">
    <location>
        <begin position="11"/>
        <end position="20"/>
    </location>
</feature>
<dbReference type="Proteomes" id="UP001229651">
    <property type="component" value="Unassembled WGS sequence"/>
</dbReference>
<keyword evidence="3" id="KW-1185">Reference proteome</keyword>
<organism evidence="2 3">
    <name type="scientific">Amycolatopsis thermophila</name>
    <dbReference type="NCBI Taxonomy" id="206084"/>
    <lineage>
        <taxon>Bacteria</taxon>
        <taxon>Bacillati</taxon>
        <taxon>Actinomycetota</taxon>
        <taxon>Actinomycetes</taxon>
        <taxon>Pseudonocardiales</taxon>
        <taxon>Pseudonocardiaceae</taxon>
        <taxon>Amycolatopsis</taxon>
    </lineage>
</organism>